<dbReference type="Proteomes" id="UP000246352">
    <property type="component" value="Unassembled WGS sequence"/>
</dbReference>
<dbReference type="PANTHER" id="PTHR35802">
    <property type="entry name" value="PROTEASE SYNTHASE AND SPORULATION PROTEIN PAI 2"/>
    <property type="match status" value="1"/>
</dbReference>
<dbReference type="Gene3D" id="2.30.110.10">
    <property type="entry name" value="Electron Transport, Fmn-binding Protein, Chain A"/>
    <property type="match status" value="1"/>
</dbReference>
<dbReference type="PANTHER" id="PTHR35802:SF1">
    <property type="entry name" value="PROTEASE SYNTHASE AND SPORULATION PROTEIN PAI 2"/>
    <property type="match status" value="1"/>
</dbReference>
<reference evidence="1 2" key="1">
    <citation type="submission" date="2018-05" db="EMBL/GenBank/DDBJ databases">
        <title>Genomic Encyclopedia of Type Strains, Phase IV (KMG-IV): sequencing the most valuable type-strain genomes for metagenomic binning, comparative biology and taxonomic classification.</title>
        <authorList>
            <person name="Goeker M."/>
        </authorList>
    </citation>
    <scope>NUCLEOTIDE SEQUENCE [LARGE SCALE GENOMIC DNA]</scope>
    <source>
        <strain evidence="1 2">DSM 16791</strain>
    </source>
</reference>
<gene>
    <name evidence="1" type="ORF">DFR52_106205</name>
</gene>
<dbReference type="Pfam" id="PF04299">
    <property type="entry name" value="FMN_bind_2"/>
    <property type="match status" value="1"/>
</dbReference>
<accession>A0A317PGA2</accession>
<dbReference type="InterPro" id="IPR012349">
    <property type="entry name" value="Split_barrel_FMN-bd"/>
</dbReference>
<evidence type="ECO:0000313" key="2">
    <source>
        <dbReference type="Proteomes" id="UP000246352"/>
    </source>
</evidence>
<protein>
    <submittedName>
        <fullName evidence="1">PaiB family negative transcriptional regulator</fullName>
    </submittedName>
</protein>
<dbReference type="PIRSF" id="PIRSF010372">
    <property type="entry name" value="PaiB"/>
    <property type="match status" value="1"/>
</dbReference>
<organism evidence="1 2">
    <name type="scientific">Hoeflea marina</name>
    <dbReference type="NCBI Taxonomy" id="274592"/>
    <lineage>
        <taxon>Bacteria</taxon>
        <taxon>Pseudomonadati</taxon>
        <taxon>Pseudomonadota</taxon>
        <taxon>Alphaproteobacteria</taxon>
        <taxon>Hyphomicrobiales</taxon>
        <taxon>Rhizobiaceae</taxon>
        <taxon>Hoeflea</taxon>
    </lineage>
</organism>
<dbReference type="OrthoDB" id="9794948at2"/>
<dbReference type="EMBL" id="QGTR01000006">
    <property type="protein sequence ID" value="PWV97681.1"/>
    <property type="molecule type" value="Genomic_DNA"/>
</dbReference>
<comment type="caution">
    <text evidence="1">The sequence shown here is derived from an EMBL/GenBank/DDBJ whole genome shotgun (WGS) entry which is preliminary data.</text>
</comment>
<evidence type="ECO:0000313" key="1">
    <source>
        <dbReference type="EMBL" id="PWV97681.1"/>
    </source>
</evidence>
<keyword evidence="2" id="KW-1185">Reference proteome</keyword>
<proteinExistence type="predicted"/>
<dbReference type="SUPFAM" id="SSF50475">
    <property type="entry name" value="FMN-binding split barrel"/>
    <property type="match status" value="1"/>
</dbReference>
<name>A0A317PGA2_9HYPH</name>
<dbReference type="InterPro" id="IPR007396">
    <property type="entry name" value="TR_PAI2-type"/>
</dbReference>
<dbReference type="RefSeq" id="WP_110034128.1">
    <property type="nucleotide sequence ID" value="NZ_QGTR01000006.1"/>
</dbReference>
<sequence length="207" mass="22872">MHPNPIYRTAPRRAHVDFARARGFGSLAVNGPDGPLMSHIPFRLSEDGTRLEAHLVRSNPIFRLLADPQPAVIAVTGADAYVSPDWYGLENQVPTWNYVAVHLRGRLEVLEQGDLHGILERLSAQMESRIAGKTPWKIDKMDPDIYARMQRQIVPVAMQVETIDGTWKLNQNKTAAARLGAADGVEAAGIGSETAEMARLMRQVEGE</sequence>
<dbReference type="AlphaFoldDB" id="A0A317PGA2"/>